<accession>A0ABP8AZ14</accession>
<organism evidence="2 3">
    <name type="scientific">Streptosporangium oxazolinicum</name>
    <dbReference type="NCBI Taxonomy" id="909287"/>
    <lineage>
        <taxon>Bacteria</taxon>
        <taxon>Bacillati</taxon>
        <taxon>Actinomycetota</taxon>
        <taxon>Actinomycetes</taxon>
        <taxon>Streptosporangiales</taxon>
        <taxon>Streptosporangiaceae</taxon>
        <taxon>Streptosporangium</taxon>
    </lineage>
</organism>
<reference evidence="3" key="1">
    <citation type="journal article" date="2019" name="Int. J. Syst. Evol. Microbiol.">
        <title>The Global Catalogue of Microorganisms (GCM) 10K type strain sequencing project: providing services to taxonomists for standard genome sequencing and annotation.</title>
        <authorList>
            <consortium name="The Broad Institute Genomics Platform"/>
            <consortium name="The Broad Institute Genome Sequencing Center for Infectious Disease"/>
            <person name="Wu L."/>
            <person name="Ma J."/>
        </authorList>
    </citation>
    <scope>NUCLEOTIDE SEQUENCE [LARGE SCALE GENOMIC DNA]</scope>
    <source>
        <strain evidence="3">JCM 17388</strain>
    </source>
</reference>
<comment type="caution">
    <text evidence="2">The sequence shown here is derived from an EMBL/GenBank/DDBJ whole genome shotgun (WGS) entry which is preliminary data.</text>
</comment>
<feature type="region of interest" description="Disordered" evidence="1">
    <location>
        <begin position="1"/>
        <end position="108"/>
    </location>
</feature>
<sequence>MTCTQVGTVMGSAGRVGLDPRRLPAGTGDGADAGPGTARRAARGEGAHPGAPDAATPPPGGAGTAGPGGEAPTVNRHAETTAIARRNMDSPDRSLALVVRRPPAAPRP</sequence>
<gene>
    <name evidence="2" type="ORF">GCM10022252_37780</name>
</gene>
<dbReference type="Proteomes" id="UP001501251">
    <property type="component" value="Unassembled WGS sequence"/>
</dbReference>
<keyword evidence="3" id="KW-1185">Reference proteome</keyword>
<proteinExistence type="predicted"/>
<evidence type="ECO:0000313" key="3">
    <source>
        <dbReference type="Proteomes" id="UP001501251"/>
    </source>
</evidence>
<evidence type="ECO:0000256" key="1">
    <source>
        <dbReference type="SAM" id="MobiDB-lite"/>
    </source>
</evidence>
<dbReference type="EMBL" id="BAABAQ010000006">
    <property type="protein sequence ID" value="GAA4193981.1"/>
    <property type="molecule type" value="Genomic_DNA"/>
</dbReference>
<evidence type="ECO:0000313" key="2">
    <source>
        <dbReference type="EMBL" id="GAA4193981.1"/>
    </source>
</evidence>
<protein>
    <submittedName>
        <fullName evidence="2">Uncharacterized protein</fullName>
    </submittedName>
</protein>
<name>A0ABP8AZ14_9ACTN</name>